<dbReference type="AlphaFoldDB" id="A0A562ZY96"/>
<dbReference type="RefSeq" id="WP_145889886.1">
    <property type="nucleotide sequence ID" value="NZ_VOBQ01000001.1"/>
</dbReference>
<dbReference type="GO" id="GO:0047617">
    <property type="term" value="F:fatty acyl-CoA hydrolase activity"/>
    <property type="evidence" value="ECO:0007669"/>
    <property type="project" value="InterPro"/>
</dbReference>
<evidence type="ECO:0000259" key="3">
    <source>
        <dbReference type="Pfam" id="PF03061"/>
    </source>
</evidence>
<keyword evidence="5" id="KW-1185">Reference proteome</keyword>
<comment type="caution">
    <text evidence="4">The sequence shown here is derived from an EMBL/GenBank/DDBJ whole genome shotgun (WGS) entry which is preliminary data.</text>
</comment>
<dbReference type="CDD" id="cd03443">
    <property type="entry name" value="PaaI_thioesterase"/>
    <property type="match status" value="1"/>
</dbReference>
<accession>A0A562ZY96</accession>
<dbReference type="Pfam" id="PF03061">
    <property type="entry name" value="4HBT"/>
    <property type="match status" value="1"/>
</dbReference>
<keyword evidence="2" id="KW-0378">Hydrolase</keyword>
<protein>
    <submittedName>
        <fullName evidence="4">PaaI family thioesterase</fullName>
    </submittedName>
</protein>
<evidence type="ECO:0000313" key="4">
    <source>
        <dbReference type="EMBL" id="TWO73367.1"/>
    </source>
</evidence>
<comment type="similarity">
    <text evidence="1">Belongs to the thioesterase PaaI family.</text>
</comment>
<dbReference type="PANTHER" id="PTHR21660:SF1">
    <property type="entry name" value="ACYL-COENZYME A THIOESTERASE 13"/>
    <property type="match status" value="1"/>
</dbReference>
<dbReference type="Proteomes" id="UP000318199">
    <property type="component" value="Unassembled WGS sequence"/>
</dbReference>
<sequence length="141" mass="15063">MTQAVAKEPAARPRRGPDRYVPFTEHMGVVRERAAAGEAVFSLELREELLNNHGRGHGGVVMTLLDCAMAHAALSRVNYEREVVTVDMHIAFMGPSTGKLVATGRVTGGGRSVCFCEASIVDASGDVAAQAMGTFRYRDAA</sequence>
<dbReference type="InterPro" id="IPR006683">
    <property type="entry name" value="Thioestr_dom"/>
</dbReference>
<reference evidence="4 5" key="1">
    <citation type="submission" date="2019-07" db="EMBL/GenBank/DDBJ databases">
        <title>Caenimonas sedimenti sp. nov., isolated from activated sludge.</title>
        <authorList>
            <person name="Xu J."/>
        </authorList>
    </citation>
    <scope>NUCLEOTIDE SEQUENCE [LARGE SCALE GENOMIC DNA]</scope>
    <source>
        <strain evidence="4 5">HX-9-20</strain>
    </source>
</reference>
<gene>
    <name evidence="4" type="ORF">FN976_00535</name>
</gene>
<dbReference type="OrthoDB" id="9813158at2"/>
<evidence type="ECO:0000313" key="5">
    <source>
        <dbReference type="Proteomes" id="UP000318199"/>
    </source>
</evidence>
<proteinExistence type="inferred from homology"/>
<dbReference type="SUPFAM" id="SSF54637">
    <property type="entry name" value="Thioesterase/thiol ester dehydrase-isomerase"/>
    <property type="match status" value="1"/>
</dbReference>
<dbReference type="PANTHER" id="PTHR21660">
    <property type="entry name" value="THIOESTERASE SUPERFAMILY MEMBER-RELATED"/>
    <property type="match status" value="1"/>
</dbReference>
<feature type="domain" description="Thioesterase" evidence="3">
    <location>
        <begin position="54"/>
        <end position="128"/>
    </location>
</feature>
<evidence type="ECO:0000256" key="2">
    <source>
        <dbReference type="ARBA" id="ARBA00022801"/>
    </source>
</evidence>
<dbReference type="InterPro" id="IPR029069">
    <property type="entry name" value="HotDog_dom_sf"/>
</dbReference>
<dbReference type="InterPro" id="IPR039298">
    <property type="entry name" value="ACOT13"/>
</dbReference>
<dbReference type="Gene3D" id="3.10.129.10">
    <property type="entry name" value="Hotdog Thioesterase"/>
    <property type="match status" value="1"/>
</dbReference>
<dbReference type="EMBL" id="VOBQ01000001">
    <property type="protein sequence ID" value="TWO73367.1"/>
    <property type="molecule type" value="Genomic_DNA"/>
</dbReference>
<organism evidence="4 5">
    <name type="scientific">Caenimonas sedimenti</name>
    <dbReference type="NCBI Taxonomy" id="2596921"/>
    <lineage>
        <taxon>Bacteria</taxon>
        <taxon>Pseudomonadati</taxon>
        <taxon>Pseudomonadota</taxon>
        <taxon>Betaproteobacteria</taxon>
        <taxon>Burkholderiales</taxon>
        <taxon>Comamonadaceae</taxon>
        <taxon>Caenimonas</taxon>
    </lineage>
</organism>
<name>A0A562ZY96_9BURK</name>
<evidence type="ECO:0000256" key="1">
    <source>
        <dbReference type="ARBA" id="ARBA00008324"/>
    </source>
</evidence>
<dbReference type="InterPro" id="IPR003736">
    <property type="entry name" value="PAAI_dom"/>
</dbReference>
<dbReference type="NCBIfam" id="TIGR00369">
    <property type="entry name" value="unchar_dom_1"/>
    <property type="match status" value="1"/>
</dbReference>